<protein>
    <recommendedName>
        <fullName evidence="4">FAS1 domain-containing protein</fullName>
    </recommendedName>
</protein>
<evidence type="ECO:0000313" key="5">
    <source>
        <dbReference type="EMBL" id="KAJ9163237.1"/>
    </source>
</evidence>
<dbReference type="EMBL" id="JARPOI010000013">
    <property type="protein sequence ID" value="KAJ9163237.1"/>
    <property type="molecule type" value="Genomic_DNA"/>
</dbReference>
<comment type="caution">
    <text evidence="5">The sequence shown here is derived from an EMBL/GenBank/DDBJ whole genome shotgun (WGS) entry which is preliminary data.</text>
</comment>
<proteinExistence type="inferred from homology"/>
<feature type="domain" description="FAS1" evidence="4">
    <location>
        <begin position="61"/>
        <end position="155"/>
    </location>
</feature>
<dbReference type="InterPro" id="IPR000782">
    <property type="entry name" value="FAS1_domain"/>
</dbReference>
<comment type="similarity">
    <text evidence="1">Belongs to the fasciclin-like AGP family.</text>
</comment>
<feature type="region of interest" description="Disordered" evidence="2">
    <location>
        <begin position="310"/>
        <end position="336"/>
    </location>
</feature>
<dbReference type="PANTHER" id="PTHR33985">
    <property type="entry name" value="OS02G0491300 PROTEIN-RELATED"/>
    <property type="match status" value="1"/>
</dbReference>
<name>A0ABQ9LAG7_HEVBR</name>
<dbReference type="Pfam" id="PF02469">
    <property type="entry name" value="Fasciclin"/>
    <property type="match status" value="1"/>
</dbReference>
<dbReference type="PANTHER" id="PTHR33985:SF17">
    <property type="entry name" value="FASCICLIN-LIKE ARABINOGALACTAN PROTEIN 20"/>
    <property type="match status" value="1"/>
</dbReference>
<evidence type="ECO:0000313" key="6">
    <source>
        <dbReference type="Proteomes" id="UP001174677"/>
    </source>
</evidence>
<reference evidence="5" key="1">
    <citation type="journal article" date="2023" name="Plant Biotechnol. J.">
        <title>Chromosome-level wild Hevea brasiliensis genome provides new tools for genomic-assisted breeding and valuable loci to elevate rubber yield.</title>
        <authorList>
            <person name="Cheng H."/>
            <person name="Song X."/>
            <person name="Hu Y."/>
            <person name="Wu T."/>
            <person name="Yang Q."/>
            <person name="An Z."/>
            <person name="Feng S."/>
            <person name="Deng Z."/>
            <person name="Wu W."/>
            <person name="Zeng X."/>
            <person name="Tu M."/>
            <person name="Wang X."/>
            <person name="Huang H."/>
        </authorList>
    </citation>
    <scope>NUCLEOTIDE SEQUENCE</scope>
    <source>
        <strain evidence="5">MT/VB/25A 57/8</strain>
    </source>
</reference>
<feature type="domain" description="FAS1" evidence="4">
    <location>
        <begin position="215"/>
        <end position="309"/>
    </location>
</feature>
<dbReference type="Proteomes" id="UP001174677">
    <property type="component" value="Chromosome 13"/>
</dbReference>
<keyword evidence="6" id="KW-1185">Reference proteome</keyword>
<evidence type="ECO:0000256" key="2">
    <source>
        <dbReference type="SAM" id="MobiDB-lite"/>
    </source>
</evidence>
<dbReference type="InterPro" id="IPR052806">
    <property type="entry name" value="Fasciclin-like_AGP"/>
</dbReference>
<dbReference type="Gene3D" id="2.30.180.10">
    <property type="entry name" value="FAS1 domain"/>
    <property type="match status" value="2"/>
</dbReference>
<evidence type="ECO:0000259" key="4">
    <source>
        <dbReference type="SMART" id="SM00554"/>
    </source>
</evidence>
<feature type="chain" id="PRO_5047363802" description="FAS1 domain-containing protein" evidence="3">
    <location>
        <begin position="22"/>
        <end position="336"/>
    </location>
</feature>
<feature type="compositionally biased region" description="Polar residues" evidence="2">
    <location>
        <begin position="317"/>
        <end position="328"/>
    </location>
</feature>
<sequence>MANKFLIISLVFSSLFSVSSSVPSETLLVAADILSNSGYLSMSLTLQLVSNSLIPHSPALTIFSPSDSAFARSGQPSLSLLQFHFSPLSFHLRSLKPLSSGSKIPTLFDNHSLTVTSGPSDDDAISVNGVKINGSPIYDDGSLVILGIGEFLDPDFEVSPKIPGTGGKHGCSFEAGRGFYSFKEATGVLRSKAFSVIASFLDLQLVGSKDRPALTIFAPVDEVMKGFVGNVDEYSSIFLRHVVPCKMPWKDLVNFNDGMVLDTYSEGFGIRISRSGDIFMLNEVPVSFPDMYQSDWLVVHGLRGILEGPNRPEEVGSASSEMGNNRETSILDDVEL</sequence>
<evidence type="ECO:0000256" key="3">
    <source>
        <dbReference type="SAM" id="SignalP"/>
    </source>
</evidence>
<keyword evidence="3" id="KW-0732">Signal</keyword>
<dbReference type="SMART" id="SM00554">
    <property type="entry name" value="FAS1"/>
    <property type="match status" value="2"/>
</dbReference>
<feature type="signal peptide" evidence="3">
    <location>
        <begin position="1"/>
        <end position="21"/>
    </location>
</feature>
<gene>
    <name evidence="5" type="ORF">P3X46_022928</name>
</gene>
<accession>A0ABQ9LAG7</accession>
<evidence type="ECO:0000256" key="1">
    <source>
        <dbReference type="ARBA" id="ARBA00007843"/>
    </source>
</evidence>
<dbReference type="SUPFAM" id="SSF82153">
    <property type="entry name" value="FAS1 domain"/>
    <property type="match status" value="2"/>
</dbReference>
<dbReference type="InterPro" id="IPR036378">
    <property type="entry name" value="FAS1_dom_sf"/>
</dbReference>
<organism evidence="5 6">
    <name type="scientific">Hevea brasiliensis</name>
    <name type="common">Para rubber tree</name>
    <name type="synonym">Siphonia brasiliensis</name>
    <dbReference type="NCBI Taxonomy" id="3981"/>
    <lineage>
        <taxon>Eukaryota</taxon>
        <taxon>Viridiplantae</taxon>
        <taxon>Streptophyta</taxon>
        <taxon>Embryophyta</taxon>
        <taxon>Tracheophyta</taxon>
        <taxon>Spermatophyta</taxon>
        <taxon>Magnoliopsida</taxon>
        <taxon>eudicotyledons</taxon>
        <taxon>Gunneridae</taxon>
        <taxon>Pentapetalae</taxon>
        <taxon>rosids</taxon>
        <taxon>fabids</taxon>
        <taxon>Malpighiales</taxon>
        <taxon>Euphorbiaceae</taxon>
        <taxon>Crotonoideae</taxon>
        <taxon>Micrandreae</taxon>
        <taxon>Hevea</taxon>
    </lineage>
</organism>